<proteinExistence type="predicted"/>
<reference evidence="2 5" key="3">
    <citation type="submission" date="2024-04" db="EMBL/GenBank/DDBJ databases">
        <title>Draft genome assemblies of urinary isolates.</title>
        <authorList>
            <person name="Appleberry H."/>
            <person name="Kula A."/>
            <person name="Wolfe A.J."/>
            <person name="Putonti C."/>
        </authorList>
    </citation>
    <scope>NUCLEOTIDE SEQUENCE [LARGE SCALE GENOMIC DNA]</scope>
    <source>
        <strain evidence="2 5">UMB12529</strain>
    </source>
</reference>
<reference evidence="3" key="2">
    <citation type="journal article" date="2021" name="Microb. Genom.">
        <title>A genomic epidemiological study shows that prevalence of antimicrobial resistance in Enterobacterales is associated with the livestock host, as well as antimicrobial usage.</title>
        <authorList>
            <person name="AbuOun M."/>
            <person name="Jones H."/>
            <person name="Stubberfield E."/>
            <person name="Gilson D."/>
            <person name="Shaw L.P."/>
            <person name="Hubbard A.T.M."/>
            <person name="Chau K.K."/>
            <person name="Sebra R."/>
            <person name="Peto T.E.A."/>
            <person name="Crook D.W."/>
            <person name="Read D.S."/>
            <person name="Gweon H.S."/>
            <person name="Walker A.S."/>
            <person name="Stoesser N."/>
            <person name="Smith R.P."/>
            <person name="Anjum M.F."/>
            <person name="On Behalf Of The Rehab Consortium."/>
        </authorList>
    </citation>
    <scope>NUCLEOTIDE SEQUENCE</scope>
    <source>
        <strain evidence="3">RHBSTW-00555</strain>
    </source>
</reference>
<dbReference type="EMBL" id="CP055315">
    <property type="protein sequence ID" value="QLO53820.1"/>
    <property type="molecule type" value="Genomic_DNA"/>
</dbReference>
<dbReference type="Proteomes" id="UP000510937">
    <property type="component" value="Chromosome"/>
</dbReference>
<name>A0ABD7ALE9_9ENTR</name>
<evidence type="ECO:0000313" key="2">
    <source>
        <dbReference type="EMBL" id="MEM0624645.1"/>
    </source>
</evidence>
<evidence type="ECO:0000256" key="1">
    <source>
        <dbReference type="SAM" id="SignalP"/>
    </source>
</evidence>
<keyword evidence="1" id="KW-0732">Signal</keyword>
<dbReference type="EMBL" id="JBCGEM010000008">
    <property type="protein sequence ID" value="MEM0624645.1"/>
    <property type="molecule type" value="Genomic_DNA"/>
</dbReference>
<dbReference type="RefSeq" id="WP_128335116.1">
    <property type="nucleotide sequence ID" value="NZ_CABGMQ010000011.1"/>
</dbReference>
<feature type="signal peptide" evidence="1">
    <location>
        <begin position="1"/>
        <end position="18"/>
    </location>
</feature>
<evidence type="ECO:0000313" key="5">
    <source>
        <dbReference type="Proteomes" id="UP001458070"/>
    </source>
</evidence>
<gene>
    <name evidence="2" type="ORF">AAFL32_12215</name>
    <name evidence="3" type="ORF">HV234_20915</name>
</gene>
<keyword evidence="5" id="KW-1185">Reference proteome</keyword>
<sequence length="248" mass="27488">MKKVILAALIGLSGVAHAEWKHEVTQDKMGRGSDEIATVVSSNALSLQPPYEGKQNATFSLRSLRGENNEFVVAVEKGQIICEQDGCGLLVRVDDEKAFRLIGSHPKDGSSDMVVGSINTEDLRKIKKAKSILIELTIYQNGEHVLEFDSKDNPFVGRKTYLISEIREMIDSGKPPKRTKTSEVPMDMPKFDICKKVANKSSEDGKITVTEVNKKDEFTTATYGEDSVTTLACKRGSKTSMLSFFRYD</sequence>
<reference evidence="4" key="1">
    <citation type="submission" date="2020-06" db="EMBL/GenBank/DDBJ databases">
        <title>REHAB project genomes.</title>
        <authorList>
            <person name="Shaw L.P."/>
        </authorList>
    </citation>
    <scope>NUCLEOTIDE SEQUENCE [LARGE SCALE GENOMIC DNA]</scope>
    <source>
        <strain evidence="4">RHBSTW-00555</strain>
    </source>
</reference>
<dbReference type="Proteomes" id="UP001458070">
    <property type="component" value="Unassembled WGS sequence"/>
</dbReference>
<protein>
    <submittedName>
        <fullName evidence="3">Uncharacterized protein</fullName>
    </submittedName>
</protein>
<evidence type="ECO:0000313" key="3">
    <source>
        <dbReference type="EMBL" id="QLO53820.1"/>
    </source>
</evidence>
<dbReference type="AlphaFoldDB" id="A0ABD7ALE9"/>
<evidence type="ECO:0000313" key="4">
    <source>
        <dbReference type="Proteomes" id="UP000510937"/>
    </source>
</evidence>
<feature type="chain" id="PRO_5044727335" evidence="1">
    <location>
        <begin position="19"/>
        <end position="248"/>
    </location>
</feature>
<accession>A0ABD7ALE9</accession>
<organism evidence="3 4">
    <name type="scientific">Klebsiella grimontii</name>
    <dbReference type="NCBI Taxonomy" id="2058152"/>
    <lineage>
        <taxon>Bacteria</taxon>
        <taxon>Pseudomonadati</taxon>
        <taxon>Pseudomonadota</taxon>
        <taxon>Gammaproteobacteria</taxon>
        <taxon>Enterobacterales</taxon>
        <taxon>Enterobacteriaceae</taxon>
        <taxon>Klebsiella/Raoultella group</taxon>
        <taxon>Klebsiella</taxon>
    </lineage>
</organism>